<feature type="domain" description="4Fe-4S Wbl-type" evidence="1">
    <location>
        <begin position="37"/>
        <end position="97"/>
    </location>
</feature>
<gene>
    <name evidence="2" type="ORF">BJ969_003053</name>
</gene>
<reference evidence="2 3" key="1">
    <citation type="submission" date="2020-08" db="EMBL/GenBank/DDBJ databases">
        <title>Sequencing the genomes of 1000 actinobacteria strains.</title>
        <authorList>
            <person name="Klenk H.-P."/>
        </authorList>
    </citation>
    <scope>NUCLEOTIDE SEQUENCE [LARGE SCALE GENOMIC DNA]</scope>
    <source>
        <strain evidence="2 3">DSM 45582</strain>
    </source>
</reference>
<keyword evidence="3" id="KW-1185">Reference proteome</keyword>
<dbReference type="EMBL" id="JACHIV010000001">
    <property type="protein sequence ID" value="MBB5069965.1"/>
    <property type="molecule type" value="Genomic_DNA"/>
</dbReference>
<name>A0A840NIV5_9PSEU</name>
<sequence>MSTPFNDLRLIGIAWRLDRLRWVPTASLTEIVGRNGSCMTSDPHDEPPEEPFSDRELAARLCEGCPVQDECLELELRTAGENTVGVFGALPEDDRRDLLMHWLQRGERAEGGD</sequence>
<evidence type="ECO:0000259" key="1">
    <source>
        <dbReference type="PROSITE" id="PS51674"/>
    </source>
</evidence>
<dbReference type="InterPro" id="IPR034768">
    <property type="entry name" value="4FE4S_WBL"/>
</dbReference>
<dbReference type="PROSITE" id="PS51674">
    <property type="entry name" value="4FE4S_WBL"/>
    <property type="match status" value="1"/>
</dbReference>
<accession>A0A840NIV5</accession>
<comment type="caution">
    <text evidence="2">The sequence shown here is derived from an EMBL/GenBank/DDBJ whole genome shotgun (WGS) entry which is preliminary data.</text>
</comment>
<protein>
    <submittedName>
        <fullName evidence="2">WhiB family redox-sensing transcriptional regulator</fullName>
    </submittedName>
</protein>
<dbReference type="AlphaFoldDB" id="A0A840NIV5"/>
<proteinExistence type="predicted"/>
<evidence type="ECO:0000313" key="2">
    <source>
        <dbReference type="EMBL" id="MBB5069965.1"/>
    </source>
</evidence>
<dbReference type="Pfam" id="PF02467">
    <property type="entry name" value="Whib"/>
    <property type="match status" value="1"/>
</dbReference>
<organism evidence="2 3">
    <name type="scientific">Saccharopolyspora gloriosae</name>
    <dbReference type="NCBI Taxonomy" id="455344"/>
    <lineage>
        <taxon>Bacteria</taxon>
        <taxon>Bacillati</taxon>
        <taxon>Actinomycetota</taxon>
        <taxon>Actinomycetes</taxon>
        <taxon>Pseudonocardiales</taxon>
        <taxon>Pseudonocardiaceae</taxon>
        <taxon>Saccharopolyspora</taxon>
    </lineage>
</organism>
<dbReference type="RefSeq" id="WP_184479577.1">
    <property type="nucleotide sequence ID" value="NZ_JACHIV010000001.1"/>
</dbReference>
<evidence type="ECO:0000313" key="3">
    <source>
        <dbReference type="Proteomes" id="UP000580474"/>
    </source>
</evidence>
<dbReference type="Proteomes" id="UP000580474">
    <property type="component" value="Unassembled WGS sequence"/>
</dbReference>